<keyword evidence="2" id="KW-1185">Reference proteome</keyword>
<dbReference type="Proteomes" id="UP000887013">
    <property type="component" value="Unassembled WGS sequence"/>
</dbReference>
<sequence length="88" mass="9629">MDSTGFANENAHTITTEIQDKNLIVMSVLCSTRAQQVSMFVPNLRIQEAYGKGQTISVTSSIPGHGCRRILSSTLSTLHTTMQEVDVM</sequence>
<dbReference type="AlphaFoldDB" id="A0A8X6TUC0"/>
<protein>
    <submittedName>
        <fullName evidence="1">Uncharacterized protein</fullName>
    </submittedName>
</protein>
<dbReference type="EMBL" id="BMAW01015634">
    <property type="protein sequence ID" value="GFT44842.1"/>
    <property type="molecule type" value="Genomic_DNA"/>
</dbReference>
<accession>A0A8X6TUC0</accession>
<evidence type="ECO:0000313" key="1">
    <source>
        <dbReference type="EMBL" id="GFT44842.1"/>
    </source>
</evidence>
<organism evidence="1 2">
    <name type="scientific">Nephila pilipes</name>
    <name type="common">Giant wood spider</name>
    <name type="synonym">Nephila maculata</name>
    <dbReference type="NCBI Taxonomy" id="299642"/>
    <lineage>
        <taxon>Eukaryota</taxon>
        <taxon>Metazoa</taxon>
        <taxon>Ecdysozoa</taxon>
        <taxon>Arthropoda</taxon>
        <taxon>Chelicerata</taxon>
        <taxon>Arachnida</taxon>
        <taxon>Araneae</taxon>
        <taxon>Araneomorphae</taxon>
        <taxon>Entelegynae</taxon>
        <taxon>Araneoidea</taxon>
        <taxon>Nephilidae</taxon>
        <taxon>Nephila</taxon>
    </lineage>
</organism>
<comment type="caution">
    <text evidence="1">The sequence shown here is derived from an EMBL/GenBank/DDBJ whole genome shotgun (WGS) entry which is preliminary data.</text>
</comment>
<name>A0A8X6TUC0_NEPPI</name>
<reference evidence="1" key="1">
    <citation type="submission" date="2020-08" db="EMBL/GenBank/DDBJ databases">
        <title>Multicomponent nature underlies the extraordinary mechanical properties of spider dragline silk.</title>
        <authorList>
            <person name="Kono N."/>
            <person name="Nakamura H."/>
            <person name="Mori M."/>
            <person name="Yoshida Y."/>
            <person name="Ohtoshi R."/>
            <person name="Malay A.D."/>
            <person name="Moran D.A.P."/>
            <person name="Tomita M."/>
            <person name="Numata K."/>
            <person name="Arakawa K."/>
        </authorList>
    </citation>
    <scope>NUCLEOTIDE SEQUENCE</scope>
</reference>
<evidence type="ECO:0000313" key="2">
    <source>
        <dbReference type="Proteomes" id="UP000887013"/>
    </source>
</evidence>
<gene>
    <name evidence="1" type="ORF">NPIL_682051</name>
</gene>
<proteinExistence type="predicted"/>